<dbReference type="Proteomes" id="UP000717585">
    <property type="component" value="Unassembled WGS sequence"/>
</dbReference>
<dbReference type="GO" id="GO:0019887">
    <property type="term" value="F:protein kinase regulator activity"/>
    <property type="evidence" value="ECO:0007669"/>
    <property type="project" value="TreeGrafter"/>
</dbReference>
<dbReference type="OrthoDB" id="5148094at2759"/>
<proteinExistence type="predicted"/>
<evidence type="ECO:0000313" key="4">
    <source>
        <dbReference type="Proteomes" id="UP000717585"/>
    </source>
</evidence>
<feature type="domain" description="Stalled ribosome sensor GCN1-like HEAT repeats region" evidence="2">
    <location>
        <begin position="1800"/>
        <end position="1962"/>
    </location>
</feature>
<evidence type="ECO:0000256" key="1">
    <source>
        <dbReference type="ARBA" id="ARBA00022737"/>
    </source>
</evidence>
<dbReference type="InterPro" id="IPR011989">
    <property type="entry name" value="ARM-like"/>
</dbReference>
<evidence type="ECO:0000313" key="3">
    <source>
        <dbReference type="EMBL" id="KAG9397259.1"/>
    </source>
</evidence>
<dbReference type="GO" id="GO:0005829">
    <property type="term" value="C:cytosol"/>
    <property type="evidence" value="ECO:0007669"/>
    <property type="project" value="TreeGrafter"/>
</dbReference>
<dbReference type="Pfam" id="PF24987">
    <property type="entry name" value="HEAT_EF3_N"/>
    <property type="match status" value="1"/>
</dbReference>
<organism evidence="3 4">
    <name type="scientific">Carpediemonas membranifera</name>
    <dbReference type="NCBI Taxonomy" id="201153"/>
    <lineage>
        <taxon>Eukaryota</taxon>
        <taxon>Metamonada</taxon>
        <taxon>Carpediemonas-like organisms</taxon>
        <taxon>Carpediemonas</taxon>
    </lineage>
</organism>
<sequence length="2389" mass="253603">MNESELEARRQEHLAKLFAKGGAIGLTKMFESEKHFSSAAPSFRSLCESNAEIRAAVFSAIDGKRDMEKLMAVVMPLCTEGASFTPQELKILENYAKNAVILGTKTHPEHVFRALSGLFAVIPVDFLEATLAAEGSKMMKRALLPAFYKLHAMYSVAAPAMEALLAREILQAALSHLTSIDDSEPSRAAAELILGTVGLVVKADPAHAEVLAEVAAAVLAKPQPPHHRARAVSAIGIALDYASDTVAAQVEAVVAATVKLDANAPLAVACSGGNRALISILARAGSDAVGPYIAKQLASPTLKKSIEFVPALACAAMTTPDKTHAGPLRTLLAETHGKRMPAQLEATFWAMAALVSITGEADKLTSASFVDTALVTNASFPVSAFCEAVLAANAQGVAIADADSLLATLFLAAEADAPRLVDACAAVWAKTSPDTALYDAARRVAEPTAAKAMAARSLKLEEMSIASGSTIEAIKAGAAISNISGRVADFSAYLHACGHGIPGTVVVSDLVDLFVSSDSIESKIIYRAIMCLCVASPDLFKAFCAAFATHPATTGLLAVSHADLETARTPDDKLTDGPDEITTAHVKISKQVKKLYGEDAAEIARAQADKAKAGKGKGLSMAEIRRREEFARAMAVKSRVLEQIRFVGDACDLVIEALGHGAVCSSSELTALALGINKARMTVTEVAHKVMALGKHAVSACPAVAVIGVLYDSVEDEEDDDAEEEALDAIFEVSAANLTPEAAVAVLPAVVLAMDEFYEYDDVVPALCKFFVANVAAYAGTELHAFPIASMAQVMTSNPGDRTVLATAITELIAHATNFASLPPCLMSPIKTLRGAAVKGIARHPAPEHAAMDVRVLLHMMVHESTLSDEAQAVLAGADLTLDSTATPILIEHLTGKNENLAELASKAITAHAFANPATVPALITELAQWVVGAMPGFERYDQNIRPRAAVTGLLGTLGAKLDWTDEVVLAATPDDCATSANRLLAFLLAESSLDVAEVAEQARGAVKTLTVVSPATVSEDKISAIHTILSQTIERAESDSTGKLDPQLSTALTGLGNVALALPPADPRRSDAMARIRGALTVPARSVQRAAAHILTSLLGSNTAYANQLFAEYMTFFEDGTAYPVRWGAAWGVAAALHAMGFGSVKRLKVLDTLEEFVTEKKSPVARRDGAMMVITTCVDIFGQAFEPHAESCLAILLSAYADAAQEVKETAHEAGQALISILTAQGARDVLPVLLKAADNRKWQVKLGAVTYLGDIAHATPEVLSAALPAIVPKVQVLLHDSHGKVAEAATSALRLIGGVVKSTQVAALVPKLILALVDPEKHTRTILTTLLEAKFTDEMDSAALSLIMPLVANGIKVKQAAVKQLSIQLLVKLIDISDAADISPYLDLISTDLLKVLVDPNPDVRLLCARAVSITVSVMSESRRAYILKWLSASIIDPLSVAARQGAAAAQAYLIARDGLTDETVDRHIEGSRDADAGIAHGNLLVFASLPKLVRDQFTPYLERVLRTVVVQLGGSTDFIRKTSAAILAVCCQQYGEKHLAELSAALNVGLWSPASRLRQQCITQVTELFLQASGQDEITSCPIEALAQSQSAVVATIGPELYTDIMCAIYIARTSNQQSVRGAAVQAVKDLVVNRPRLVKCIQKPLLVTLFKFLSSEEAELRDDGLYALQDLVDKMGADSLAAIVAHIEDHVAADDYSMRRGAAIAINGLATNCPANILAVELDTLLVIARQLLGDEDEEVRDATADAVSALYVASYQADVVAKFVPAVLDDICTAETDSLLHGTCAVLAQQPNMLGLLIPILTAVPMAPGRVSALTSLAKAVGVAMVEFIGTVVDSVIRSQLEGNTLESAVQLLLVLGSFDFHEVFTTYTTIVVKEPELIGSAFQLMTAFYQRTETSLGIYKLRILEVALRQFNHPDAAAHASIIAHTKTCMSIIDDTDQIEALSLMRTVLMQAASERPLAVLHAKPGVDTLVPVLLSHLKSTSSTARETASGMIADIMQWSTAPALRTSCSSILGAYLRVINDFYPADVRVAMWRGLNAVILTTGAAGKPFFTPVTRAVLNCVKDVKMATQCGPRTAEVRLLARESLRLVLPHLPRAKQVLVQVIKEQPADDAGLASSIGLYSDIIETCPNIWAEPGNAAVGTESGQLQDAIFEALATVSGPLSRPATRDVSAQALASLLLSLDREEAAAQLEARLLSQSFDSLNGIGIAAVLGYLINAQPDMLDLELPSGVDLDEFAAEWLPKVFQACRSDDTCISFAETAERVCINADTSRGVRCVLTLLMLNLMKEPSQDIIIAACTALAHIAESNPALIAQYIHYSPGPMMEVLAHRSTRVRVAAEAYMYHAYQLGLGDHVVREVCERLPDEKKATMEKYAVRARSGNK</sequence>
<dbReference type="GO" id="GO:0006417">
    <property type="term" value="P:regulation of translation"/>
    <property type="evidence" value="ECO:0007669"/>
    <property type="project" value="TreeGrafter"/>
</dbReference>
<accession>A0A8J6BBF9</accession>
<reference evidence="3" key="1">
    <citation type="submission" date="2021-05" db="EMBL/GenBank/DDBJ databases">
        <title>A free-living protist that lacks canonical eukaryotic 1 DNA replication and segregation systems.</title>
        <authorList>
            <person name="Salas-Leiva D.E."/>
            <person name="Tromer E.C."/>
            <person name="Curtis B.A."/>
            <person name="Jerlstrom-Hultqvist J."/>
            <person name="Kolisko M."/>
            <person name="Yi Z."/>
            <person name="Salas-Leiva J.S."/>
            <person name="Gallot-Lavallee L."/>
            <person name="Kops G.J.P.L."/>
            <person name="Archibald J.M."/>
            <person name="Simpson A.G.B."/>
            <person name="Roger A.J."/>
        </authorList>
    </citation>
    <scope>NUCLEOTIDE SEQUENCE</scope>
    <source>
        <strain evidence="3">BICM</strain>
    </source>
</reference>
<dbReference type="Pfam" id="PF23271">
    <property type="entry name" value="HEAT_GCN1"/>
    <property type="match status" value="1"/>
</dbReference>
<dbReference type="Gene3D" id="1.25.10.10">
    <property type="entry name" value="Leucine-rich Repeat Variant"/>
    <property type="match status" value="4"/>
</dbReference>
<comment type="caution">
    <text evidence="3">The sequence shown here is derived from an EMBL/GenBank/DDBJ whole genome shotgun (WGS) entry which is preliminary data.</text>
</comment>
<protein>
    <recommendedName>
        <fullName evidence="2">Stalled ribosome sensor GCN1-like HEAT repeats region domain-containing protein</fullName>
    </recommendedName>
</protein>
<dbReference type="InterPro" id="IPR057546">
    <property type="entry name" value="HEAT_GCN1"/>
</dbReference>
<dbReference type="InterPro" id="IPR016024">
    <property type="entry name" value="ARM-type_fold"/>
</dbReference>
<dbReference type="Pfam" id="PF24984">
    <property type="entry name" value="HEAT_EF3_GNC1"/>
    <property type="match status" value="1"/>
</dbReference>
<dbReference type="SUPFAM" id="SSF48371">
    <property type="entry name" value="ARM repeat"/>
    <property type="match status" value="4"/>
</dbReference>
<gene>
    <name evidence="3" type="ORF">J8273_1174</name>
</gene>
<dbReference type="PANTHER" id="PTHR23346">
    <property type="entry name" value="TRANSLATIONAL ACTIVATOR GCN1-RELATED"/>
    <property type="match status" value="1"/>
</dbReference>
<dbReference type="GO" id="GO:0034198">
    <property type="term" value="P:cellular response to amino acid starvation"/>
    <property type="evidence" value="ECO:0007669"/>
    <property type="project" value="TreeGrafter"/>
</dbReference>
<dbReference type="EMBL" id="JAHDYR010000003">
    <property type="protein sequence ID" value="KAG9397259.1"/>
    <property type="molecule type" value="Genomic_DNA"/>
</dbReference>
<name>A0A8J6BBF9_9EUKA</name>
<evidence type="ECO:0000259" key="2">
    <source>
        <dbReference type="Pfam" id="PF23271"/>
    </source>
</evidence>
<keyword evidence="4" id="KW-1185">Reference proteome</keyword>
<dbReference type="PANTHER" id="PTHR23346:SF7">
    <property type="entry name" value="STALLED RIBOSOME SENSOR GCN1"/>
    <property type="match status" value="1"/>
</dbReference>
<keyword evidence="1" id="KW-0677">Repeat</keyword>